<name>A0ABX1CMJ1_9SPHN</name>
<evidence type="ECO:0008006" key="3">
    <source>
        <dbReference type="Google" id="ProtNLM"/>
    </source>
</evidence>
<gene>
    <name evidence="1" type="ORF">HBH26_11245</name>
</gene>
<evidence type="ECO:0000313" key="1">
    <source>
        <dbReference type="EMBL" id="NJR79159.1"/>
    </source>
</evidence>
<protein>
    <recommendedName>
        <fullName evidence="3">DUF222 domain-containing protein</fullName>
    </recommendedName>
</protein>
<accession>A0ABX1CMJ1</accession>
<reference evidence="1 2" key="1">
    <citation type="submission" date="2020-03" db="EMBL/GenBank/DDBJ databases">
        <authorList>
            <person name="Wang L."/>
            <person name="He N."/>
            <person name="Li Y."/>
            <person name="Fang Y."/>
            <person name="Zhang F."/>
        </authorList>
    </citation>
    <scope>NUCLEOTIDE SEQUENCE [LARGE SCALE GENOMIC DNA]</scope>
    <source>
        <strain evidence="1 2">36D10-4-7</strain>
    </source>
</reference>
<sequence length="289" mass="31169">MLAVGTSGRPGRRWTRGPVGPLPIPTVAAFRTLIWDTDADDADVSFALLGLTRREVAKIARREGLSVPSAAWWTPSQYGSRLPIPDGTRPRRLSRADLQRPIDMSAGTLTAIRREIEADLIAEQETRNRRRAASEAAEARRQSRLRSGMADVALAIATGTTGEAACTAQDVSREAFRAELRRRLRAALACERGGLGSADQITGRIMRGVADRHELLLVDHLLRPDVHGIAARDPDAGVACSYSPDVTAIPGIARWKASAQDTAEAAAGLADALSQCAAQMPERLRLRQS</sequence>
<dbReference type="Proteomes" id="UP000732399">
    <property type="component" value="Unassembled WGS sequence"/>
</dbReference>
<organism evidence="1 2">
    <name type="scientific">Sphingomonas corticis</name>
    <dbReference type="NCBI Taxonomy" id="2722791"/>
    <lineage>
        <taxon>Bacteria</taxon>
        <taxon>Pseudomonadati</taxon>
        <taxon>Pseudomonadota</taxon>
        <taxon>Alphaproteobacteria</taxon>
        <taxon>Sphingomonadales</taxon>
        <taxon>Sphingomonadaceae</taxon>
        <taxon>Sphingomonas</taxon>
    </lineage>
</organism>
<dbReference type="RefSeq" id="WP_168134707.1">
    <property type="nucleotide sequence ID" value="NZ_JAAVJH010000006.1"/>
</dbReference>
<keyword evidence="2" id="KW-1185">Reference proteome</keyword>
<evidence type="ECO:0000313" key="2">
    <source>
        <dbReference type="Proteomes" id="UP000732399"/>
    </source>
</evidence>
<proteinExistence type="predicted"/>
<comment type="caution">
    <text evidence="1">The sequence shown here is derived from an EMBL/GenBank/DDBJ whole genome shotgun (WGS) entry which is preliminary data.</text>
</comment>
<dbReference type="EMBL" id="JAAVJH010000006">
    <property type="protein sequence ID" value="NJR79159.1"/>
    <property type="molecule type" value="Genomic_DNA"/>
</dbReference>